<gene>
    <name evidence="2" type="ORF">PCOR1329_LOCUS15367</name>
</gene>
<name>A0ABN9QVN4_9DINO</name>
<dbReference type="Proteomes" id="UP001189429">
    <property type="component" value="Unassembled WGS sequence"/>
</dbReference>
<feature type="non-terminal residue" evidence="2">
    <location>
        <position position="1"/>
    </location>
</feature>
<accession>A0ABN9QVN4</accession>
<evidence type="ECO:0000313" key="3">
    <source>
        <dbReference type="Proteomes" id="UP001189429"/>
    </source>
</evidence>
<proteinExistence type="predicted"/>
<evidence type="ECO:0000256" key="1">
    <source>
        <dbReference type="SAM" id="MobiDB-lite"/>
    </source>
</evidence>
<evidence type="ECO:0000313" key="2">
    <source>
        <dbReference type="EMBL" id="CAK0810381.1"/>
    </source>
</evidence>
<feature type="region of interest" description="Disordered" evidence="1">
    <location>
        <begin position="265"/>
        <end position="304"/>
    </location>
</feature>
<dbReference type="EMBL" id="CAUYUJ010004645">
    <property type="protein sequence ID" value="CAK0810381.1"/>
    <property type="molecule type" value="Genomic_DNA"/>
</dbReference>
<reference evidence="2" key="1">
    <citation type="submission" date="2023-10" db="EMBL/GenBank/DDBJ databases">
        <authorList>
            <person name="Chen Y."/>
            <person name="Shah S."/>
            <person name="Dougan E. K."/>
            <person name="Thang M."/>
            <person name="Chan C."/>
        </authorList>
    </citation>
    <scope>NUCLEOTIDE SEQUENCE [LARGE SCALE GENOMIC DNA]</scope>
</reference>
<protein>
    <submittedName>
        <fullName evidence="2">Uncharacterized protein</fullName>
    </submittedName>
</protein>
<organism evidence="2 3">
    <name type="scientific">Prorocentrum cordatum</name>
    <dbReference type="NCBI Taxonomy" id="2364126"/>
    <lineage>
        <taxon>Eukaryota</taxon>
        <taxon>Sar</taxon>
        <taxon>Alveolata</taxon>
        <taxon>Dinophyceae</taxon>
        <taxon>Prorocentrales</taxon>
        <taxon>Prorocentraceae</taxon>
        <taxon>Prorocentrum</taxon>
    </lineage>
</organism>
<keyword evidence="3" id="KW-1185">Reference proteome</keyword>
<sequence>DEDTEWALYKAAKDNKSKLPVGDACKNCWLAAQAVSGDGDVEGAIGMYKAGEDHMVASITEAAAVLKSGHATFDTAAVQDVTEIAFDFSRPLEIHSETDLKKDLNTSRLLKRTIKPLTSMQLADESGNADTVYFFKAPDPRESASAGPSGDTASGGKLGFLRLTRKITIATNVLEAAKQVYKSQGQDAFMRSLDGLADGKGLVALAAKLDGKQGQSLQTYAEFLNCERSDKAKESAEEDGVRPVDLTADDVDGGLLIGVAAAAMLPPPTAPRRSPTGELKTPSKPISTGQATSGSGGSLEDPFNDAASSMTGFDDADACGTDAVNVWQGRIPLSQVMAGTIDGRTVSGLRKRIKRLLSSKDPNAKSEADDLQVFEELVKAAEDLRAEDLQSTSWDAAKLLVDKIVKDGDHTFPKATMLKLVSLKLASLDISLDAAEYIRVASPLGDSKFDPQDPTLGSTSLPDKDRLAEFFRIVIRGHICNAVSKGRESAAALGQILITCISIFESVDYLMSSGMVVKFANDFVDAAKVVRHMAQPAAGASILDIGEELERFCKYVGKSGNTLSHTIAASLSASPFYQSQLEMLQRTLPFAKEQFPSILAAKCLLSKGHGECTWNDLSHMCSNLAMWCEGLPSETQSLSSDLKHAVVAKVTWFCDMDWTQGPLPAKEELSQVGALAAEASVAFPMDAEVTELQQRLAVVLQFVDSVDRRVNLLDMCALLVPDWEQGHSVTDIDVGQFDLVLARIADACTHAKGVTLKGKDGVGAVDRAQRLLAAVLEAHRSNPSWDSWAASLRSLLEIRPDAMLSKRLGVLTVACGLLGQVVKIKIIGTADDVVNSEGGLDAMQALGPKVAQARKVIELNQVEFLDLDARAEFENNVTWAADFRKDVGTAYVRDRQGALEATSAELATVQYGTLSGKPWAEEATDHMTIIQLAEVMKKATKGMKWTALTELATAVPREVKEYKDACKWASTEADASLVQKAEVVAQRSWTTKAEASILMKMTNEKNSDLLRTALIAEIKELRTKLTDGTKEDQALHPDINAPMRKFLLGR</sequence>
<comment type="caution">
    <text evidence="2">The sequence shown here is derived from an EMBL/GenBank/DDBJ whole genome shotgun (WGS) entry which is preliminary data.</text>
</comment>